<dbReference type="AlphaFoldDB" id="A0A3G5BIE0"/>
<accession>A0A3G5BIE0</accession>
<feature type="signal peptide" evidence="1">
    <location>
        <begin position="1"/>
        <end position="18"/>
    </location>
</feature>
<dbReference type="PROSITE" id="PS51257">
    <property type="entry name" value="PROKAR_LIPOPROTEIN"/>
    <property type="match status" value="1"/>
</dbReference>
<evidence type="ECO:0000313" key="2">
    <source>
        <dbReference type="EMBL" id="AYV99544.1"/>
    </source>
</evidence>
<sequence length="152" mass="16914">MARFIALACVLLAACAVASEFDQFDSTVEVVDNINTYLVDNPDAELIELQAQSMPFAKTRYTFGQRVNGDRVLAQRNDNFNYGRMQDVRLNLNYPQWGVGAIVTYLEVILEYNSNMGKLYIVGGGIGQRSIKLVMEANGVTHFAASSTLWGY</sequence>
<name>A0A3G5BIE0_DOLGE</name>
<evidence type="ECO:0000256" key="1">
    <source>
        <dbReference type="SAM" id="SignalP"/>
    </source>
</evidence>
<proteinExistence type="evidence at transcript level"/>
<keyword evidence="1" id="KW-0732">Signal</keyword>
<protein>
    <submittedName>
        <fullName evidence="2">Venom polypeptide</fullName>
    </submittedName>
</protein>
<feature type="chain" id="PRO_5018009258" evidence="1">
    <location>
        <begin position="19"/>
        <end position="152"/>
    </location>
</feature>
<organism evidence="2">
    <name type="scientific">Dolopus genitalis</name>
    <name type="common">Giant Australian assassin fly</name>
    <name type="synonym">Asilus genitalis</name>
    <dbReference type="NCBI Taxonomy" id="2488630"/>
    <lineage>
        <taxon>Eukaryota</taxon>
        <taxon>Metazoa</taxon>
        <taxon>Ecdysozoa</taxon>
        <taxon>Arthropoda</taxon>
        <taxon>Hexapoda</taxon>
        <taxon>Insecta</taxon>
        <taxon>Pterygota</taxon>
        <taxon>Neoptera</taxon>
        <taxon>Endopterygota</taxon>
        <taxon>Diptera</taxon>
        <taxon>Brachycera</taxon>
        <taxon>Muscomorpha</taxon>
        <taxon>Asiloidea</taxon>
        <taxon>Asilidae</taxon>
        <taxon>Asilinae</taxon>
        <taxon>Dolopus</taxon>
    </lineage>
</organism>
<dbReference type="InterPro" id="IPR031734">
    <property type="entry name" value="MBF2"/>
</dbReference>
<dbReference type="EMBL" id="MK075141">
    <property type="protein sequence ID" value="AYV99544.1"/>
    <property type="molecule type" value="mRNA"/>
</dbReference>
<dbReference type="Pfam" id="PF15868">
    <property type="entry name" value="MBF2"/>
    <property type="match status" value="1"/>
</dbReference>
<reference evidence="2" key="1">
    <citation type="journal article" date="2018" name="Toxins">
        <title>Buzz kill: function and proteomic composition of venom from the giant assassin fly Dolopus genitalis (Diptera: Asilidae).</title>
        <authorList>
            <person name="Walker A.A."/>
            <person name="Dobson J."/>
            <person name="Jin J."/>
            <person name="Robinson S.D."/>
            <person name="Herzig V."/>
            <person name="Vetter I."/>
            <person name="King G.F."/>
            <person name="Fry B.G."/>
        </authorList>
    </citation>
    <scope>NUCLEOTIDE SEQUENCE</scope>
    <source>
        <strain evidence="2">U-Asilidin11-Dg23</strain>
        <tissue evidence="2">Venom/thoracic glands</tissue>
    </source>
</reference>